<organism evidence="3 4">
    <name type="scientific">Trichostrongylus colubriformis</name>
    <name type="common">Black scour worm</name>
    <dbReference type="NCBI Taxonomy" id="6319"/>
    <lineage>
        <taxon>Eukaryota</taxon>
        <taxon>Metazoa</taxon>
        <taxon>Ecdysozoa</taxon>
        <taxon>Nematoda</taxon>
        <taxon>Chromadorea</taxon>
        <taxon>Rhabditida</taxon>
        <taxon>Rhabditina</taxon>
        <taxon>Rhabditomorpha</taxon>
        <taxon>Strongyloidea</taxon>
        <taxon>Trichostrongylidae</taxon>
        <taxon>Trichostrongylus</taxon>
    </lineage>
</organism>
<dbReference type="Proteomes" id="UP001331761">
    <property type="component" value="Unassembled WGS sequence"/>
</dbReference>
<feature type="compositionally biased region" description="Basic and acidic residues" evidence="1">
    <location>
        <begin position="56"/>
        <end position="71"/>
    </location>
</feature>
<gene>
    <name evidence="3" type="ORF">GCK32_018053</name>
</gene>
<name>A0AAN8G2S1_TRICO</name>
<proteinExistence type="predicted"/>
<comment type="caution">
    <text evidence="3">The sequence shown here is derived from an EMBL/GenBank/DDBJ whole genome shotgun (WGS) entry which is preliminary data.</text>
</comment>
<evidence type="ECO:0000256" key="2">
    <source>
        <dbReference type="SAM" id="SignalP"/>
    </source>
</evidence>
<feature type="chain" id="PRO_5042949781" evidence="2">
    <location>
        <begin position="24"/>
        <end position="71"/>
    </location>
</feature>
<keyword evidence="4" id="KW-1185">Reference proteome</keyword>
<evidence type="ECO:0000313" key="3">
    <source>
        <dbReference type="EMBL" id="KAK5982225.1"/>
    </source>
</evidence>
<feature type="region of interest" description="Disordered" evidence="1">
    <location>
        <begin position="48"/>
        <end position="71"/>
    </location>
</feature>
<evidence type="ECO:0000256" key="1">
    <source>
        <dbReference type="SAM" id="MobiDB-lite"/>
    </source>
</evidence>
<protein>
    <submittedName>
        <fullName evidence="3">Uncharacterized protein</fullName>
    </submittedName>
</protein>
<evidence type="ECO:0000313" key="4">
    <source>
        <dbReference type="Proteomes" id="UP001331761"/>
    </source>
</evidence>
<reference evidence="3 4" key="1">
    <citation type="submission" date="2019-10" db="EMBL/GenBank/DDBJ databases">
        <title>Assembly and Annotation for the nematode Trichostrongylus colubriformis.</title>
        <authorList>
            <person name="Martin J."/>
        </authorList>
    </citation>
    <scope>NUCLEOTIDE SEQUENCE [LARGE SCALE GENOMIC DNA]</scope>
    <source>
        <strain evidence="3">G859</strain>
        <tissue evidence="3">Whole worm</tissue>
    </source>
</reference>
<feature type="signal peptide" evidence="2">
    <location>
        <begin position="1"/>
        <end position="23"/>
    </location>
</feature>
<dbReference type="AlphaFoldDB" id="A0AAN8G2S1"/>
<accession>A0AAN8G2S1</accession>
<keyword evidence="2" id="KW-0732">Signal</keyword>
<dbReference type="EMBL" id="WIXE01005389">
    <property type="protein sequence ID" value="KAK5982225.1"/>
    <property type="molecule type" value="Genomic_DNA"/>
</dbReference>
<sequence>MHWSKVILLLALLCLGFSEAAKAADKTPAKAKNKGKIVGYGLLMILRKKPTSSQPKNKDTKTETEVTKKKS</sequence>